<keyword evidence="3" id="KW-0328">Glycosyltransferase</keyword>
<keyword evidence="7" id="KW-1185">Reference proteome</keyword>
<dbReference type="InterPro" id="IPR029044">
    <property type="entry name" value="Nucleotide-diphossugar_trans"/>
</dbReference>
<dbReference type="PANTHER" id="PTHR43179:SF12">
    <property type="entry name" value="GALACTOFURANOSYLTRANSFERASE GLFT2"/>
    <property type="match status" value="1"/>
</dbReference>
<accession>A0A413RQM8</accession>
<reference evidence="6 7" key="1">
    <citation type="submission" date="2018-08" db="EMBL/GenBank/DDBJ databases">
        <title>Cellulomonas rhizosphaerae sp. nov., a novel actinomycete isolated from soil.</title>
        <authorList>
            <person name="Tian Y."/>
        </authorList>
    </citation>
    <scope>NUCLEOTIDE SEQUENCE [LARGE SCALE GENOMIC DNA]</scope>
    <source>
        <strain evidence="6 7">NEAU-TCZ24</strain>
    </source>
</reference>
<evidence type="ECO:0000313" key="6">
    <source>
        <dbReference type="EMBL" id="RHA44218.1"/>
    </source>
</evidence>
<dbReference type="GO" id="GO:0016757">
    <property type="term" value="F:glycosyltransferase activity"/>
    <property type="evidence" value="ECO:0007669"/>
    <property type="project" value="UniProtKB-KW"/>
</dbReference>
<dbReference type="RefSeq" id="WP_118765887.1">
    <property type="nucleotide sequence ID" value="NZ_QWKP01000105.1"/>
</dbReference>
<proteinExistence type="inferred from homology"/>
<evidence type="ECO:0000256" key="3">
    <source>
        <dbReference type="ARBA" id="ARBA00022676"/>
    </source>
</evidence>
<comment type="similarity">
    <text evidence="2">Belongs to the glycosyltransferase 2 family.</text>
</comment>
<evidence type="ECO:0000259" key="5">
    <source>
        <dbReference type="Pfam" id="PF00535"/>
    </source>
</evidence>
<feature type="domain" description="Glycosyltransferase 2-like" evidence="5">
    <location>
        <begin position="59"/>
        <end position="115"/>
    </location>
</feature>
<dbReference type="Pfam" id="PF00535">
    <property type="entry name" value="Glycos_transf_2"/>
    <property type="match status" value="1"/>
</dbReference>
<comment type="pathway">
    <text evidence="1">Cell wall biogenesis; cell wall polysaccharide biosynthesis.</text>
</comment>
<dbReference type="Gene3D" id="3.90.550.10">
    <property type="entry name" value="Spore Coat Polysaccharide Biosynthesis Protein SpsA, Chain A"/>
    <property type="match status" value="1"/>
</dbReference>
<dbReference type="PANTHER" id="PTHR43179">
    <property type="entry name" value="RHAMNOSYLTRANSFERASE WBBL"/>
    <property type="match status" value="1"/>
</dbReference>
<dbReference type="InterPro" id="IPR001173">
    <property type="entry name" value="Glyco_trans_2-like"/>
</dbReference>
<name>A0A413RQM8_9CELL</name>
<dbReference type="AlphaFoldDB" id="A0A413RQM8"/>
<dbReference type="CDD" id="cd00761">
    <property type="entry name" value="Glyco_tranf_GTA_type"/>
    <property type="match status" value="1"/>
</dbReference>
<comment type="caution">
    <text evidence="6">The sequence shown here is derived from an EMBL/GenBank/DDBJ whole genome shotgun (WGS) entry which is preliminary data.</text>
</comment>
<dbReference type="SUPFAM" id="SSF53448">
    <property type="entry name" value="Nucleotide-diphospho-sugar transferases"/>
    <property type="match status" value="1"/>
</dbReference>
<evidence type="ECO:0000256" key="2">
    <source>
        <dbReference type="ARBA" id="ARBA00006739"/>
    </source>
</evidence>
<gene>
    <name evidence="6" type="ORF">D1825_02385</name>
</gene>
<organism evidence="6 7">
    <name type="scientific">Cellulomonas rhizosphaerae</name>
    <dbReference type="NCBI Taxonomy" id="2293719"/>
    <lineage>
        <taxon>Bacteria</taxon>
        <taxon>Bacillati</taxon>
        <taxon>Actinomycetota</taxon>
        <taxon>Actinomycetes</taxon>
        <taxon>Micrococcales</taxon>
        <taxon>Cellulomonadaceae</taxon>
        <taxon>Cellulomonas</taxon>
    </lineage>
</organism>
<keyword evidence="4 6" id="KW-0808">Transferase</keyword>
<protein>
    <submittedName>
        <fullName evidence="6">Glycosyltransferase</fullName>
    </submittedName>
</protein>
<evidence type="ECO:0000256" key="1">
    <source>
        <dbReference type="ARBA" id="ARBA00004776"/>
    </source>
</evidence>
<dbReference type="Proteomes" id="UP000283374">
    <property type="component" value="Unassembled WGS sequence"/>
</dbReference>
<sequence length="270" mass="28967">MTTAVVTVCSDGRLGHQAHQARAVRRQGAELYVVGWVGDDGPPQDVDADLVVHVPPGRDGLRVAAARNAGADLAVARGADLLVFLDADCVPGPDLLRGYAAAAEARPEAVLCGPVTYLAPGVDVDDVDALTRSTRPHPARPDPPGGTLLVAGDGDYELFWSLSFALTASRWSSAPHFDGRYEGYGAEDTDFAFALRERDIPIVWVGGGHAYHQHHPTQSPPWQHLDDILRNGARFAGRWGRWPMGGWLDAFAAAGAIRWDGTTWRRAVPG</sequence>
<evidence type="ECO:0000256" key="4">
    <source>
        <dbReference type="ARBA" id="ARBA00022679"/>
    </source>
</evidence>
<dbReference type="EMBL" id="QWKP01000105">
    <property type="protein sequence ID" value="RHA44218.1"/>
    <property type="molecule type" value="Genomic_DNA"/>
</dbReference>
<dbReference type="OrthoDB" id="6653642at2"/>
<evidence type="ECO:0000313" key="7">
    <source>
        <dbReference type="Proteomes" id="UP000283374"/>
    </source>
</evidence>